<feature type="region of interest" description="Disordered" evidence="1">
    <location>
        <begin position="615"/>
        <end position="638"/>
    </location>
</feature>
<feature type="signal peptide" evidence="2">
    <location>
        <begin position="1"/>
        <end position="19"/>
    </location>
</feature>
<evidence type="ECO:0000313" key="4">
    <source>
        <dbReference type="Proteomes" id="UP000318741"/>
    </source>
</evidence>
<dbReference type="Gene3D" id="1.25.40.10">
    <property type="entry name" value="Tetratricopeptide repeat domain"/>
    <property type="match status" value="1"/>
</dbReference>
<gene>
    <name evidence="3" type="ORF">CA12_24420</name>
</gene>
<accession>A0A517PAE5</accession>
<proteinExistence type="predicted"/>
<organism evidence="3 4">
    <name type="scientific">Alienimonas californiensis</name>
    <dbReference type="NCBI Taxonomy" id="2527989"/>
    <lineage>
        <taxon>Bacteria</taxon>
        <taxon>Pseudomonadati</taxon>
        <taxon>Planctomycetota</taxon>
        <taxon>Planctomycetia</taxon>
        <taxon>Planctomycetales</taxon>
        <taxon>Planctomycetaceae</taxon>
        <taxon>Alienimonas</taxon>
    </lineage>
</organism>
<dbReference type="KEGG" id="acaf:CA12_24420"/>
<feature type="chain" id="PRO_5021912314" description="Tetratricopeptide repeat protein" evidence="2">
    <location>
        <begin position="20"/>
        <end position="638"/>
    </location>
</feature>
<dbReference type="AlphaFoldDB" id="A0A517PAE5"/>
<evidence type="ECO:0000313" key="3">
    <source>
        <dbReference type="EMBL" id="QDT16341.1"/>
    </source>
</evidence>
<dbReference type="EMBL" id="CP036265">
    <property type="protein sequence ID" value="QDT16341.1"/>
    <property type="molecule type" value="Genomic_DNA"/>
</dbReference>
<evidence type="ECO:0008006" key="5">
    <source>
        <dbReference type="Google" id="ProtNLM"/>
    </source>
</evidence>
<evidence type="ECO:0000256" key="1">
    <source>
        <dbReference type="SAM" id="MobiDB-lite"/>
    </source>
</evidence>
<dbReference type="RefSeq" id="WP_165700714.1">
    <property type="nucleotide sequence ID" value="NZ_CP036265.1"/>
</dbReference>
<dbReference type="Proteomes" id="UP000318741">
    <property type="component" value="Chromosome"/>
</dbReference>
<protein>
    <recommendedName>
        <fullName evidence="5">Tetratricopeptide repeat protein</fullName>
    </recommendedName>
</protein>
<evidence type="ECO:0000256" key="2">
    <source>
        <dbReference type="SAM" id="SignalP"/>
    </source>
</evidence>
<name>A0A517PAE5_9PLAN</name>
<sequence precursor="true">MSRLLFSCALLLSAPALFADEATGDAVLCPVEETSTPAADPVAVDPAAAEPASADAAPVVATPVVAAAPVAAAPVAEMPVAEGPVAEAVVAEGSVGSSFDAEEAGRRSAAVTLNYCRASLYRIRCSPTDQVLSEERAHILSNLNLAAIEDEEVLRLYTAVLDEIAAVRIADRDRAVLQQSHHRGVSRHATVTSFSLLTHAATADVAGAVRTGAGSWWDLRGMQVDRDTGLWKVDRDRMKGVLDKSGAFLDTSWKLARKRNIPDGWLVRDDDLRRLAEAQADPDADARLRRLQRLERYLTYHPPYWYALGRTQQRLGLFEDAERTYRRLDELGGGHFRRDQMLAASWANVAMIREHSGLAGAADAAEKALACGGDAWEVNLAAAGVLTKHRRYAAAEDAVLRNLDGDLESDQSSAALCVVYADAGTHLEGSDAKLVERLRDPRTVAHLPPAALVRCAAAVNGELPAVAAEALRNSVSVAVDPRHGVILTADRAWGLPSAVFRTTEAAEGEALRPLVVAQGPDPNREAIRFTDLGPGPDGSVRLAVRFGEADPLTLTFAASQEEEPRTVRREPTSRWPLSLATRSLTTMREPPPAPRELPLARVETAGRVVALAPGGATTILSESHRPRLSARPISPEGW</sequence>
<dbReference type="InterPro" id="IPR011990">
    <property type="entry name" value="TPR-like_helical_dom_sf"/>
</dbReference>
<reference evidence="3 4" key="1">
    <citation type="submission" date="2019-02" db="EMBL/GenBank/DDBJ databases">
        <title>Deep-cultivation of Planctomycetes and their phenomic and genomic characterization uncovers novel biology.</title>
        <authorList>
            <person name="Wiegand S."/>
            <person name="Jogler M."/>
            <person name="Boedeker C."/>
            <person name="Pinto D."/>
            <person name="Vollmers J."/>
            <person name="Rivas-Marin E."/>
            <person name="Kohn T."/>
            <person name="Peeters S.H."/>
            <person name="Heuer A."/>
            <person name="Rast P."/>
            <person name="Oberbeckmann S."/>
            <person name="Bunk B."/>
            <person name="Jeske O."/>
            <person name="Meyerdierks A."/>
            <person name="Storesund J.E."/>
            <person name="Kallscheuer N."/>
            <person name="Luecker S."/>
            <person name="Lage O.M."/>
            <person name="Pohl T."/>
            <person name="Merkel B.J."/>
            <person name="Hornburger P."/>
            <person name="Mueller R.-W."/>
            <person name="Bruemmer F."/>
            <person name="Labrenz M."/>
            <person name="Spormann A.M."/>
            <person name="Op den Camp H."/>
            <person name="Overmann J."/>
            <person name="Amann R."/>
            <person name="Jetten M.S.M."/>
            <person name="Mascher T."/>
            <person name="Medema M.H."/>
            <person name="Devos D.P."/>
            <person name="Kaster A.-K."/>
            <person name="Ovreas L."/>
            <person name="Rohde M."/>
            <person name="Galperin M.Y."/>
            <person name="Jogler C."/>
        </authorList>
    </citation>
    <scope>NUCLEOTIDE SEQUENCE [LARGE SCALE GENOMIC DNA]</scope>
    <source>
        <strain evidence="3 4">CA12</strain>
    </source>
</reference>
<keyword evidence="2" id="KW-0732">Signal</keyword>
<keyword evidence="4" id="KW-1185">Reference proteome</keyword>